<dbReference type="Proteomes" id="UP000252008">
    <property type="component" value="Unassembled WGS sequence"/>
</dbReference>
<sequence length="56" mass="6441">MNRPVLQSYWDNRRQAVTHKVQIQGTNKFLLFTDETLADLHCQITAAMKADHARGT</sequence>
<proteinExistence type="predicted"/>
<name>A0A375Z5L7_MYCPF</name>
<protein>
    <submittedName>
        <fullName evidence="1">Uncharacterized protein</fullName>
    </submittedName>
</protein>
<accession>A0A375Z5L7</accession>
<reference evidence="1 2" key="1">
    <citation type="submission" date="2018-05" db="EMBL/GenBank/DDBJ databases">
        <authorList>
            <consortium name="IHU Genomes"/>
        </authorList>
    </citation>
    <scope>NUCLEOTIDE SEQUENCE [LARGE SCALE GENOMIC DNA]</scope>
    <source>
        <strain evidence="1 2">P7335</strain>
    </source>
</reference>
<gene>
    <name evidence="1" type="ORF">MPP7335_05833</name>
</gene>
<organism evidence="1 2">
    <name type="scientific">Mycolicibacterium parafortuitum</name>
    <name type="common">Mycobacterium parafortuitum</name>
    <dbReference type="NCBI Taxonomy" id="39692"/>
    <lineage>
        <taxon>Bacteria</taxon>
        <taxon>Bacillati</taxon>
        <taxon>Actinomycetota</taxon>
        <taxon>Actinomycetes</taxon>
        <taxon>Mycobacteriales</taxon>
        <taxon>Mycobacteriaceae</taxon>
        <taxon>Mycolicibacterium</taxon>
    </lineage>
</organism>
<evidence type="ECO:0000313" key="2">
    <source>
        <dbReference type="Proteomes" id="UP000252008"/>
    </source>
</evidence>
<keyword evidence="2" id="KW-1185">Reference proteome</keyword>
<dbReference type="EMBL" id="UEGS01000002">
    <property type="protein sequence ID" value="SSA20679.1"/>
    <property type="molecule type" value="Genomic_DNA"/>
</dbReference>
<evidence type="ECO:0000313" key="1">
    <source>
        <dbReference type="EMBL" id="SSA20679.1"/>
    </source>
</evidence>
<dbReference type="AlphaFoldDB" id="A0A375Z5L7"/>